<dbReference type="InParanoid" id="A7SWC5"/>
<keyword evidence="2" id="KW-0240">DNA-directed RNA polymerase</keyword>
<feature type="compositionally biased region" description="Polar residues" evidence="5">
    <location>
        <begin position="56"/>
        <end position="68"/>
    </location>
</feature>
<protein>
    <recommendedName>
        <fullName evidence="8">DNA-directed RNA polymerase III subunit RPC4</fullName>
    </recommendedName>
</protein>
<evidence type="ECO:0000256" key="3">
    <source>
        <dbReference type="ARBA" id="ARBA00023163"/>
    </source>
</evidence>
<dbReference type="AlphaFoldDB" id="A7SWC5"/>
<feature type="compositionally biased region" description="Polar residues" evidence="5">
    <location>
        <begin position="319"/>
        <end position="337"/>
    </location>
</feature>
<organism evidence="6 7">
    <name type="scientific">Nematostella vectensis</name>
    <name type="common">Starlet sea anemone</name>
    <dbReference type="NCBI Taxonomy" id="45351"/>
    <lineage>
        <taxon>Eukaryota</taxon>
        <taxon>Metazoa</taxon>
        <taxon>Cnidaria</taxon>
        <taxon>Anthozoa</taxon>
        <taxon>Hexacorallia</taxon>
        <taxon>Actiniaria</taxon>
        <taxon>Edwardsiidae</taxon>
        <taxon>Nematostella</taxon>
    </lineage>
</organism>
<dbReference type="EMBL" id="DS469857">
    <property type="protein sequence ID" value="EDO31987.1"/>
    <property type="molecule type" value="Genomic_DNA"/>
</dbReference>
<reference evidence="6 7" key="1">
    <citation type="journal article" date="2007" name="Science">
        <title>Sea anemone genome reveals ancestral eumetazoan gene repertoire and genomic organization.</title>
        <authorList>
            <person name="Putnam N.H."/>
            <person name="Srivastava M."/>
            <person name="Hellsten U."/>
            <person name="Dirks B."/>
            <person name="Chapman J."/>
            <person name="Salamov A."/>
            <person name="Terry A."/>
            <person name="Shapiro H."/>
            <person name="Lindquist E."/>
            <person name="Kapitonov V.V."/>
            <person name="Jurka J."/>
            <person name="Genikhovich G."/>
            <person name="Grigoriev I.V."/>
            <person name="Lucas S.M."/>
            <person name="Steele R.E."/>
            <person name="Finnerty J.R."/>
            <person name="Technau U."/>
            <person name="Martindale M.Q."/>
            <person name="Rokhsar D.S."/>
        </authorList>
    </citation>
    <scope>NUCLEOTIDE SEQUENCE [LARGE SCALE GENOMIC DNA]</scope>
    <source>
        <strain evidence="7">CH2 X CH6</strain>
    </source>
</reference>
<feature type="compositionally biased region" description="Basic and acidic residues" evidence="5">
    <location>
        <begin position="8"/>
        <end position="19"/>
    </location>
</feature>
<feature type="region of interest" description="Disordered" evidence="5">
    <location>
        <begin position="56"/>
        <end position="203"/>
    </location>
</feature>
<comment type="subcellular location">
    <subcellularLocation>
        <location evidence="1">Nucleus</location>
    </subcellularLocation>
</comment>
<sequence length="424" mass="46312">MAEQGPKNTEKNTEKKDAAPKTPGSSLLGARGRVGLRNDVLSREIDYRCEQVQTLLSRQLGTSSSTSPGRLPSLRPARDLTLGGTPKVTLGGAQKRTFTPNIPTRRVKEEPKDASQTERQKSERRGRGDNKRGKDSGRGRGRGRGRGNEIVSSPSVFSMGPAEKSRIGQTVVPTTGPSGGSKSVDKKASSATKTERKGDFCDDEESKRILRMLNVGSEGGENESEEYGMAPVQIPLSQYQYQEAVSDTKPKILPGLIKEEPMDVDEPDVKPPKPVKPQAIRKAGSATETDIPFSTLFSCEPEEEKLMFFQFPDKLPIRPSNQAEPMSTNQESSNDTNQETKADKPLTLRNVSEGYIGKLQVLKSGKARLMLGEVVLDVAMGTSCSFLQDVVAVHTGEQRTDMTVLGHLNHKLICTPDYERLLTS</sequence>
<accession>A7SWC5</accession>
<evidence type="ECO:0000256" key="5">
    <source>
        <dbReference type="SAM" id="MobiDB-lite"/>
    </source>
</evidence>
<dbReference type="PhylomeDB" id="A7SWC5"/>
<keyword evidence="3" id="KW-0804">Transcription</keyword>
<dbReference type="HOGENOM" id="CLU_042288_0_0_1"/>
<dbReference type="PANTHER" id="PTHR13408:SF0">
    <property type="entry name" value="DNA-DIRECTED RNA POLYMERASE III SUBUNIT RPC4"/>
    <property type="match status" value="1"/>
</dbReference>
<gene>
    <name evidence="6" type="ORF">NEMVEDRAFT_v1g247781</name>
</gene>
<feature type="region of interest" description="Disordered" evidence="5">
    <location>
        <begin position="1"/>
        <end position="33"/>
    </location>
</feature>
<evidence type="ECO:0000313" key="6">
    <source>
        <dbReference type="EMBL" id="EDO31987.1"/>
    </source>
</evidence>
<dbReference type="GO" id="GO:0003677">
    <property type="term" value="F:DNA binding"/>
    <property type="evidence" value="ECO:0007669"/>
    <property type="project" value="InterPro"/>
</dbReference>
<dbReference type="Pfam" id="PF05132">
    <property type="entry name" value="RNA_pol_Rpc4"/>
    <property type="match status" value="1"/>
</dbReference>
<dbReference type="GO" id="GO:0042797">
    <property type="term" value="P:tRNA transcription by RNA polymerase III"/>
    <property type="evidence" value="ECO:0000318"/>
    <property type="project" value="GO_Central"/>
</dbReference>
<evidence type="ECO:0000313" key="7">
    <source>
        <dbReference type="Proteomes" id="UP000001593"/>
    </source>
</evidence>
<dbReference type="OMA" id="GTWDKTV"/>
<feature type="compositionally biased region" description="Polar residues" evidence="5">
    <location>
        <begin position="167"/>
        <end position="176"/>
    </location>
</feature>
<feature type="region of interest" description="Disordered" evidence="5">
    <location>
        <begin position="317"/>
        <end position="345"/>
    </location>
</feature>
<evidence type="ECO:0000256" key="1">
    <source>
        <dbReference type="ARBA" id="ARBA00004123"/>
    </source>
</evidence>
<dbReference type="Proteomes" id="UP000001593">
    <property type="component" value="Unassembled WGS sequence"/>
</dbReference>
<feature type="region of interest" description="Disordered" evidence="5">
    <location>
        <begin position="262"/>
        <end position="285"/>
    </location>
</feature>
<feature type="compositionally biased region" description="Basic and acidic residues" evidence="5">
    <location>
        <begin position="183"/>
        <end position="203"/>
    </location>
</feature>
<keyword evidence="4" id="KW-0539">Nucleus</keyword>
<dbReference type="InterPro" id="IPR007811">
    <property type="entry name" value="RPC4"/>
</dbReference>
<evidence type="ECO:0000256" key="4">
    <source>
        <dbReference type="ARBA" id="ARBA00023242"/>
    </source>
</evidence>
<evidence type="ECO:0008006" key="8">
    <source>
        <dbReference type="Google" id="ProtNLM"/>
    </source>
</evidence>
<dbReference type="STRING" id="45351.A7SWC5"/>
<dbReference type="GO" id="GO:0005666">
    <property type="term" value="C:RNA polymerase III complex"/>
    <property type="evidence" value="ECO:0000318"/>
    <property type="project" value="GO_Central"/>
</dbReference>
<feature type="compositionally biased region" description="Basic and acidic residues" evidence="5">
    <location>
        <begin position="106"/>
        <end position="138"/>
    </location>
</feature>
<evidence type="ECO:0000256" key="2">
    <source>
        <dbReference type="ARBA" id="ARBA00022478"/>
    </source>
</evidence>
<feature type="compositionally biased region" description="Basic and acidic residues" evidence="5">
    <location>
        <begin position="262"/>
        <end position="271"/>
    </location>
</feature>
<dbReference type="PANTHER" id="PTHR13408">
    <property type="entry name" value="DNA-DIRECTED RNA POLYMERASE III"/>
    <property type="match status" value="1"/>
</dbReference>
<keyword evidence="7" id="KW-1185">Reference proteome</keyword>
<dbReference type="eggNOG" id="KOG3122">
    <property type="taxonomic scope" value="Eukaryota"/>
</dbReference>
<name>A7SWC5_NEMVE</name>
<proteinExistence type="predicted"/>